<keyword evidence="1" id="KW-0812">Transmembrane</keyword>
<feature type="transmembrane region" description="Helical" evidence="1">
    <location>
        <begin position="267"/>
        <end position="286"/>
    </location>
</feature>
<feature type="transmembrane region" description="Helical" evidence="1">
    <location>
        <begin position="122"/>
        <end position="143"/>
    </location>
</feature>
<keyword evidence="3" id="KW-1185">Reference proteome</keyword>
<protein>
    <submittedName>
        <fullName evidence="2">Putative MFS family arabinose efflux permease</fullName>
    </submittedName>
</protein>
<proteinExistence type="predicted"/>
<gene>
    <name evidence="2" type="ORF">EDD42_0349</name>
</gene>
<feature type="transmembrane region" description="Helical" evidence="1">
    <location>
        <begin position="298"/>
        <end position="316"/>
    </location>
</feature>
<evidence type="ECO:0000313" key="3">
    <source>
        <dbReference type="Proteomes" id="UP000266915"/>
    </source>
</evidence>
<feature type="transmembrane region" description="Helical" evidence="1">
    <location>
        <begin position="322"/>
        <end position="344"/>
    </location>
</feature>
<reference evidence="2 3" key="1">
    <citation type="submission" date="2018-11" db="EMBL/GenBank/DDBJ databases">
        <title>Sequencing the genomes of 1000 actinobacteria strains.</title>
        <authorList>
            <person name="Klenk H.-P."/>
        </authorList>
    </citation>
    <scope>NUCLEOTIDE SEQUENCE [LARGE SCALE GENOMIC DNA]</scope>
    <source>
        <strain evidence="2 3">DSM 14012</strain>
    </source>
</reference>
<dbReference type="InterPro" id="IPR036259">
    <property type="entry name" value="MFS_trans_sf"/>
</dbReference>
<feature type="transmembrane region" description="Helical" evidence="1">
    <location>
        <begin position="34"/>
        <end position="56"/>
    </location>
</feature>
<feature type="transmembrane region" description="Helical" evidence="1">
    <location>
        <begin position="386"/>
        <end position="405"/>
    </location>
</feature>
<feature type="transmembrane region" description="Helical" evidence="1">
    <location>
        <begin position="356"/>
        <end position="380"/>
    </location>
</feature>
<dbReference type="AlphaFoldDB" id="A0A3N2BYJ9"/>
<feature type="transmembrane region" description="Helical" evidence="1">
    <location>
        <begin position="227"/>
        <end position="255"/>
    </location>
</feature>
<dbReference type="Proteomes" id="UP000266915">
    <property type="component" value="Unassembled WGS sequence"/>
</dbReference>
<dbReference type="PANTHER" id="PTHR23542">
    <property type="match status" value="1"/>
</dbReference>
<feature type="transmembrane region" description="Helical" evidence="1">
    <location>
        <begin position="63"/>
        <end position="85"/>
    </location>
</feature>
<evidence type="ECO:0000313" key="2">
    <source>
        <dbReference type="EMBL" id="ROR80311.1"/>
    </source>
</evidence>
<keyword evidence="1" id="KW-0472">Membrane</keyword>
<dbReference type="RefSeq" id="WP_085512146.1">
    <property type="nucleotide sequence ID" value="NZ_FXAP01000003.1"/>
</dbReference>
<evidence type="ECO:0000256" key="1">
    <source>
        <dbReference type="SAM" id="Phobius"/>
    </source>
</evidence>
<dbReference type="Gene3D" id="1.20.1250.20">
    <property type="entry name" value="MFS general substrate transporter like domains"/>
    <property type="match status" value="1"/>
</dbReference>
<sequence length="424" mass="42768">MTTARSFPPSILGPFRSAANRYRGVLGRPGAPQFFLAAALARLGVAMSGLGLLFSIQHATGSFAVAGAATGAFALAEAVVGPQIARLTDRWGQTATVPVAVLVHVSAVVVAITAAGHAPIGITLAIVIVAGAAIPQPGALSAARWSRLLPEPEALRTAFALEANVNDVVFLSGPILVTLMSSLLAPWAGSAAAGILVVTGCVALSLQRSTAPIPRRRPERRADTHRSTLLAPPFLAALGVNLGLGCFFGAVPLLVTAAATAEGRQPFIGLVLALSSAASIVAGALYGAMRSTPQPQTVQLIASVVLTLAVLVGAGWPTLLGLAIMLLAGGTAIAPLLASSSQIVQATVAPRELTQGFTWINSASAAGIAASAALTGWLVAQGGVEAAMPPLMILVLIAVASAGSAQARAKAGRRREDVSRGPHR</sequence>
<feature type="transmembrane region" description="Helical" evidence="1">
    <location>
        <begin position="97"/>
        <end position="115"/>
    </location>
</feature>
<dbReference type="PANTHER" id="PTHR23542:SF1">
    <property type="entry name" value="MAJOR FACILITATOR SUPERFAMILY (MFS) PROFILE DOMAIN-CONTAINING PROTEIN"/>
    <property type="match status" value="1"/>
</dbReference>
<keyword evidence="1" id="KW-1133">Transmembrane helix</keyword>
<dbReference type="SUPFAM" id="SSF103473">
    <property type="entry name" value="MFS general substrate transporter"/>
    <property type="match status" value="1"/>
</dbReference>
<dbReference type="EMBL" id="RKHL01000001">
    <property type="protein sequence ID" value="ROR80311.1"/>
    <property type="molecule type" value="Genomic_DNA"/>
</dbReference>
<feature type="transmembrane region" description="Helical" evidence="1">
    <location>
        <begin position="184"/>
        <end position="206"/>
    </location>
</feature>
<accession>A0A3N2BYJ9</accession>
<name>A0A3N2BYJ9_9MICO</name>
<comment type="caution">
    <text evidence="2">The sequence shown here is derived from an EMBL/GenBank/DDBJ whole genome shotgun (WGS) entry which is preliminary data.</text>
</comment>
<organism evidence="2 3">
    <name type="scientific">Plantibacter flavus</name>
    <dbReference type="NCBI Taxonomy" id="150123"/>
    <lineage>
        <taxon>Bacteria</taxon>
        <taxon>Bacillati</taxon>
        <taxon>Actinomycetota</taxon>
        <taxon>Actinomycetes</taxon>
        <taxon>Micrococcales</taxon>
        <taxon>Microbacteriaceae</taxon>
        <taxon>Plantibacter</taxon>
    </lineage>
</organism>